<evidence type="ECO:0000313" key="6">
    <source>
        <dbReference type="EMBL" id="CAF3578852.1"/>
    </source>
</evidence>
<organism evidence="4 7">
    <name type="scientific">Adineta steineri</name>
    <dbReference type="NCBI Taxonomy" id="433720"/>
    <lineage>
        <taxon>Eukaryota</taxon>
        <taxon>Metazoa</taxon>
        <taxon>Spiralia</taxon>
        <taxon>Gnathifera</taxon>
        <taxon>Rotifera</taxon>
        <taxon>Eurotatoria</taxon>
        <taxon>Bdelloidea</taxon>
        <taxon>Adinetida</taxon>
        <taxon>Adinetidae</taxon>
        <taxon>Adineta</taxon>
    </lineage>
</organism>
<protein>
    <submittedName>
        <fullName evidence="4">Uncharacterized protein</fullName>
    </submittedName>
</protein>
<evidence type="ECO:0000313" key="2">
    <source>
        <dbReference type="EMBL" id="CAF0835069.1"/>
    </source>
</evidence>
<evidence type="ECO:0000313" key="7">
    <source>
        <dbReference type="Proteomes" id="UP000663832"/>
    </source>
</evidence>
<evidence type="ECO:0000313" key="4">
    <source>
        <dbReference type="EMBL" id="CAF1070845.1"/>
    </source>
</evidence>
<sequence>MQPTYLYTSDFDREIQWRSKFSMGIPILLGLLQMILTFIIIALEIASVVISPIFGTLYAGFWLSVIFTLSWISMLGLACCHRARKWATFVFLISLLCAAAAIALIVLDAFFIGNISRCFFSKVNCDELISSYPRLFSQPLGRKVQVLKAQLACAALLLATAILYILYYISVSMSARRGANRVLIEHHQLPVQLVRHTNTHSPQQPKIISAPPIYDPSQVECPHCGTFIKLAQKTRYTYT</sequence>
<keyword evidence="7" id="KW-1185">Reference proteome</keyword>
<dbReference type="Proteomes" id="UP000663877">
    <property type="component" value="Unassembled WGS sequence"/>
</dbReference>
<gene>
    <name evidence="2" type="ORF">BJG266_LOCUS7003</name>
    <name evidence="3" type="ORF">JYZ213_LOCUS18951</name>
    <name evidence="6" type="ORF">OXD698_LOCUS5301</name>
    <name evidence="4" type="ORF">QVE165_LOCUS18682</name>
    <name evidence="5" type="ORF">QVE165_LOCUS29626</name>
</gene>
<feature type="transmembrane region" description="Helical" evidence="1">
    <location>
        <begin position="89"/>
        <end position="112"/>
    </location>
</feature>
<dbReference type="Proteomes" id="UP000663845">
    <property type="component" value="Unassembled WGS sequence"/>
</dbReference>
<feature type="transmembrane region" description="Helical" evidence="1">
    <location>
        <begin position="21"/>
        <end position="50"/>
    </location>
</feature>
<name>A0A814LTY3_9BILA</name>
<accession>A0A814LTY3</accession>
<dbReference type="EMBL" id="CAJNOM010000111">
    <property type="protein sequence ID" value="CAF1070845.1"/>
    <property type="molecule type" value="Genomic_DNA"/>
</dbReference>
<feature type="transmembrane region" description="Helical" evidence="1">
    <location>
        <begin position="56"/>
        <end position="77"/>
    </location>
</feature>
<proteinExistence type="predicted"/>
<keyword evidence="1" id="KW-1133">Transmembrane helix</keyword>
<evidence type="ECO:0000313" key="3">
    <source>
        <dbReference type="EMBL" id="CAF1056015.1"/>
    </source>
</evidence>
<evidence type="ECO:0000256" key="1">
    <source>
        <dbReference type="SAM" id="Phobius"/>
    </source>
</evidence>
<dbReference type="EMBL" id="CAJNOG010000188">
    <property type="protein sequence ID" value="CAF1056015.1"/>
    <property type="molecule type" value="Genomic_DNA"/>
</dbReference>
<dbReference type="Proteomes" id="UP000663844">
    <property type="component" value="Unassembled WGS sequence"/>
</dbReference>
<comment type="caution">
    <text evidence="4">The sequence shown here is derived from an EMBL/GenBank/DDBJ whole genome shotgun (WGS) entry which is preliminary data.</text>
</comment>
<keyword evidence="1" id="KW-0812">Transmembrane</keyword>
<evidence type="ECO:0000313" key="5">
    <source>
        <dbReference type="EMBL" id="CAF1271622.1"/>
    </source>
</evidence>
<dbReference type="EMBL" id="CAJOAZ010000213">
    <property type="protein sequence ID" value="CAF3578852.1"/>
    <property type="molecule type" value="Genomic_DNA"/>
</dbReference>
<dbReference type="OrthoDB" id="10012425at2759"/>
<dbReference type="EMBL" id="CAJNOI010000020">
    <property type="protein sequence ID" value="CAF0835069.1"/>
    <property type="molecule type" value="Genomic_DNA"/>
</dbReference>
<dbReference type="EMBL" id="CAJNOM010000239">
    <property type="protein sequence ID" value="CAF1271622.1"/>
    <property type="molecule type" value="Genomic_DNA"/>
</dbReference>
<reference evidence="4" key="1">
    <citation type="submission" date="2021-02" db="EMBL/GenBank/DDBJ databases">
        <authorList>
            <person name="Nowell W R."/>
        </authorList>
    </citation>
    <scope>NUCLEOTIDE SEQUENCE</scope>
</reference>
<dbReference type="Proteomes" id="UP000663832">
    <property type="component" value="Unassembled WGS sequence"/>
</dbReference>
<keyword evidence="1" id="KW-0472">Membrane</keyword>
<feature type="transmembrane region" description="Helical" evidence="1">
    <location>
        <begin position="149"/>
        <end position="169"/>
    </location>
</feature>
<dbReference type="AlphaFoldDB" id="A0A814LTY3"/>